<gene>
    <name evidence="11" type="ORF">BDA99DRAFT_531755</name>
</gene>
<feature type="region of interest" description="Disordered" evidence="8">
    <location>
        <begin position="845"/>
        <end position="888"/>
    </location>
</feature>
<evidence type="ECO:0000313" key="12">
    <source>
        <dbReference type="Proteomes" id="UP001209540"/>
    </source>
</evidence>
<reference evidence="11" key="2">
    <citation type="submission" date="2023-02" db="EMBL/GenBank/DDBJ databases">
        <authorList>
            <consortium name="DOE Joint Genome Institute"/>
            <person name="Mondo S.J."/>
            <person name="Chang Y."/>
            <person name="Wang Y."/>
            <person name="Ahrendt S."/>
            <person name="Andreopoulos W."/>
            <person name="Barry K."/>
            <person name="Beard J."/>
            <person name="Benny G.L."/>
            <person name="Blankenship S."/>
            <person name="Bonito G."/>
            <person name="Cuomo C."/>
            <person name="Desiro A."/>
            <person name="Gervers K.A."/>
            <person name="Hundley H."/>
            <person name="Kuo A."/>
            <person name="LaButti K."/>
            <person name="Lang B.F."/>
            <person name="Lipzen A."/>
            <person name="O'Donnell K."/>
            <person name="Pangilinan J."/>
            <person name="Reynolds N."/>
            <person name="Sandor L."/>
            <person name="Smith M.W."/>
            <person name="Tsang A."/>
            <person name="Grigoriev I.V."/>
            <person name="Stajich J.E."/>
            <person name="Spatafora J.W."/>
        </authorList>
    </citation>
    <scope>NUCLEOTIDE SEQUENCE</scope>
    <source>
        <strain evidence="11">RSA 2281</strain>
    </source>
</reference>
<keyword evidence="12" id="KW-1185">Reference proteome</keyword>
<protein>
    <submittedName>
        <fullName evidence="11">Kinase-like domain-containing protein</fullName>
    </submittedName>
</protein>
<feature type="domain" description="Protein kinase" evidence="9">
    <location>
        <begin position="358"/>
        <end position="617"/>
    </location>
</feature>
<dbReference type="Pfam" id="PF00433">
    <property type="entry name" value="Pkinase_C"/>
    <property type="match status" value="1"/>
</dbReference>
<evidence type="ECO:0000256" key="2">
    <source>
        <dbReference type="ARBA" id="ARBA00022553"/>
    </source>
</evidence>
<organism evidence="11 12">
    <name type="scientific">Phascolomyces articulosus</name>
    <dbReference type="NCBI Taxonomy" id="60185"/>
    <lineage>
        <taxon>Eukaryota</taxon>
        <taxon>Fungi</taxon>
        <taxon>Fungi incertae sedis</taxon>
        <taxon>Mucoromycota</taxon>
        <taxon>Mucoromycotina</taxon>
        <taxon>Mucoromycetes</taxon>
        <taxon>Mucorales</taxon>
        <taxon>Lichtheimiaceae</taxon>
        <taxon>Phascolomyces</taxon>
    </lineage>
</organism>
<dbReference type="GO" id="GO:0005524">
    <property type="term" value="F:ATP binding"/>
    <property type="evidence" value="ECO:0007669"/>
    <property type="project" value="UniProtKB-UniRule"/>
</dbReference>
<dbReference type="InterPro" id="IPR000719">
    <property type="entry name" value="Prot_kinase_dom"/>
</dbReference>
<keyword evidence="2" id="KW-0597">Phosphoprotein</keyword>
<evidence type="ECO:0000259" key="9">
    <source>
        <dbReference type="PROSITE" id="PS50011"/>
    </source>
</evidence>
<evidence type="ECO:0000256" key="6">
    <source>
        <dbReference type="ARBA" id="ARBA00022840"/>
    </source>
</evidence>
<feature type="compositionally biased region" description="Low complexity" evidence="8">
    <location>
        <begin position="879"/>
        <end position="888"/>
    </location>
</feature>
<dbReference type="PROSITE" id="PS00107">
    <property type="entry name" value="PROTEIN_KINASE_ATP"/>
    <property type="match status" value="1"/>
</dbReference>
<feature type="compositionally biased region" description="Acidic residues" evidence="8">
    <location>
        <begin position="848"/>
        <end position="866"/>
    </location>
</feature>
<dbReference type="SUPFAM" id="SSF56112">
    <property type="entry name" value="Protein kinase-like (PK-like)"/>
    <property type="match status" value="1"/>
</dbReference>
<accession>A0AAD5KNQ6</accession>
<dbReference type="Proteomes" id="UP001209540">
    <property type="component" value="Unassembled WGS sequence"/>
</dbReference>
<comment type="caution">
    <text evidence="11">The sequence shown here is derived from an EMBL/GenBank/DDBJ whole genome shotgun (WGS) entry which is preliminary data.</text>
</comment>
<keyword evidence="1" id="KW-0723">Serine/threonine-protein kinase</keyword>
<evidence type="ECO:0000256" key="3">
    <source>
        <dbReference type="ARBA" id="ARBA00022679"/>
    </source>
</evidence>
<dbReference type="InterPro" id="IPR008271">
    <property type="entry name" value="Ser/Thr_kinase_AS"/>
</dbReference>
<name>A0AAD5KNQ6_9FUNG</name>
<evidence type="ECO:0000256" key="7">
    <source>
        <dbReference type="PROSITE-ProRule" id="PRU10141"/>
    </source>
</evidence>
<feature type="compositionally biased region" description="Polar residues" evidence="8">
    <location>
        <begin position="658"/>
        <end position="672"/>
    </location>
</feature>
<evidence type="ECO:0000256" key="1">
    <source>
        <dbReference type="ARBA" id="ARBA00022527"/>
    </source>
</evidence>
<dbReference type="InterPro" id="IPR011009">
    <property type="entry name" value="Kinase-like_dom_sf"/>
</dbReference>
<evidence type="ECO:0000256" key="5">
    <source>
        <dbReference type="ARBA" id="ARBA00022777"/>
    </source>
</evidence>
<dbReference type="InterPro" id="IPR017441">
    <property type="entry name" value="Protein_kinase_ATP_BS"/>
</dbReference>
<proteinExistence type="predicted"/>
<dbReference type="InterPro" id="IPR045270">
    <property type="entry name" value="STKc_AGC"/>
</dbReference>
<dbReference type="PROSITE" id="PS00108">
    <property type="entry name" value="PROTEIN_KINASE_ST"/>
    <property type="match status" value="1"/>
</dbReference>
<dbReference type="Gene3D" id="1.10.510.10">
    <property type="entry name" value="Transferase(Phosphotransferase) domain 1"/>
    <property type="match status" value="1"/>
</dbReference>
<keyword evidence="3" id="KW-0808">Transferase</keyword>
<dbReference type="InterPro" id="IPR000961">
    <property type="entry name" value="AGC-kinase_C"/>
</dbReference>
<dbReference type="Pfam" id="PF00069">
    <property type="entry name" value="Pkinase"/>
    <property type="match status" value="1"/>
</dbReference>
<dbReference type="EMBL" id="JAIXMP010000002">
    <property type="protein sequence ID" value="KAI9276652.1"/>
    <property type="molecule type" value="Genomic_DNA"/>
</dbReference>
<keyword evidence="4 7" id="KW-0547">Nucleotide-binding</keyword>
<feature type="binding site" evidence="7">
    <location>
        <position position="392"/>
    </location>
    <ligand>
        <name>ATP</name>
        <dbReference type="ChEBI" id="CHEBI:30616"/>
    </ligand>
</feature>
<reference evidence="11" key="1">
    <citation type="journal article" date="2022" name="IScience">
        <title>Evolution of zygomycete secretomes and the origins of terrestrial fungal ecologies.</title>
        <authorList>
            <person name="Chang Y."/>
            <person name="Wang Y."/>
            <person name="Mondo S."/>
            <person name="Ahrendt S."/>
            <person name="Andreopoulos W."/>
            <person name="Barry K."/>
            <person name="Beard J."/>
            <person name="Benny G.L."/>
            <person name="Blankenship S."/>
            <person name="Bonito G."/>
            <person name="Cuomo C."/>
            <person name="Desiro A."/>
            <person name="Gervers K.A."/>
            <person name="Hundley H."/>
            <person name="Kuo A."/>
            <person name="LaButti K."/>
            <person name="Lang B.F."/>
            <person name="Lipzen A."/>
            <person name="O'Donnell K."/>
            <person name="Pangilinan J."/>
            <person name="Reynolds N."/>
            <person name="Sandor L."/>
            <person name="Smith M.E."/>
            <person name="Tsang A."/>
            <person name="Grigoriev I.V."/>
            <person name="Stajich J.E."/>
            <person name="Spatafora J.W."/>
        </authorList>
    </citation>
    <scope>NUCLEOTIDE SEQUENCE</scope>
    <source>
        <strain evidence="11">RSA 2281</strain>
    </source>
</reference>
<evidence type="ECO:0000256" key="4">
    <source>
        <dbReference type="ARBA" id="ARBA00022741"/>
    </source>
</evidence>
<evidence type="ECO:0000313" key="11">
    <source>
        <dbReference type="EMBL" id="KAI9276652.1"/>
    </source>
</evidence>
<keyword evidence="5 11" id="KW-0418">Kinase</keyword>
<dbReference type="Gene3D" id="3.30.200.20">
    <property type="entry name" value="Phosphorylase Kinase, domain 1"/>
    <property type="match status" value="1"/>
</dbReference>
<feature type="domain" description="AGC-kinase C-terminal" evidence="10">
    <location>
        <begin position="618"/>
        <end position="702"/>
    </location>
</feature>
<dbReference type="AlphaFoldDB" id="A0AAD5KNQ6"/>
<keyword evidence="6 7" id="KW-0067">ATP-binding</keyword>
<dbReference type="PROSITE" id="PS51285">
    <property type="entry name" value="AGC_KINASE_CTER"/>
    <property type="match status" value="1"/>
</dbReference>
<dbReference type="GO" id="GO:0004674">
    <property type="term" value="F:protein serine/threonine kinase activity"/>
    <property type="evidence" value="ECO:0007669"/>
    <property type="project" value="UniProtKB-KW"/>
</dbReference>
<feature type="region of interest" description="Disordered" evidence="8">
    <location>
        <begin position="656"/>
        <end position="688"/>
    </location>
</feature>
<dbReference type="InterPro" id="IPR017892">
    <property type="entry name" value="Pkinase_C"/>
</dbReference>
<dbReference type="SMART" id="SM00220">
    <property type="entry name" value="S_TKc"/>
    <property type="match status" value="1"/>
</dbReference>
<evidence type="ECO:0000259" key="10">
    <source>
        <dbReference type="PROSITE" id="PS51285"/>
    </source>
</evidence>
<dbReference type="PANTHER" id="PTHR24351">
    <property type="entry name" value="RIBOSOMAL PROTEIN S6 KINASE"/>
    <property type="match status" value="1"/>
</dbReference>
<evidence type="ECO:0000256" key="8">
    <source>
        <dbReference type="SAM" id="MobiDB-lite"/>
    </source>
</evidence>
<dbReference type="CDD" id="cd05123">
    <property type="entry name" value="STKc_AGC"/>
    <property type="match status" value="1"/>
</dbReference>
<dbReference type="SMART" id="SM00133">
    <property type="entry name" value="S_TK_X"/>
    <property type="match status" value="1"/>
</dbReference>
<sequence>MPDLESLVPESSHPSLVNVVGSPLSSAVSNTSGTSSVQSDCSVLSHDNGRHLEIAAIESTFMVHEFDKRKQKWVERTRTVFNVIIEDKYQNRSLVRYVPDFVEFDRRLKTHYRKSRVTLPQLVEPHFDFYTGHPNNNNPYDTKKKSRRRNSVSSLLSRIIKLTTASMSGKSNSEKIEMYLRKCALHPTVGRSSLFRDFLAAQREEDQIVPNRAILEQIQLEQNRILSHRASSMVAAPSPSPALITVPSIAVAATAVMMNHDNDNNHMAPTSSSISMSTSSSMIISSSLDSCHDNNHSIINPTVTNNNTLGGGIPIHVPRTASTSEIVIDGRNVSRTTTYESLIDVDDDKPTKITIWDFEMLKVLGRGCTGKVFLVRRTHPPSKLLALKAIRKQWVITSTQIENAKTERDILTKISKIHHPFLIKLHYAFQDPNQLFLVFDFHVGGDLATQLRNYGRFTPKRCKLYAAEMFLGLEELHRLGILYRDLKPENILLRADGHLILTDFSMSKLLNTNGLEEERARTFCGTPEYLAPEVLLGEEYSYAVDFWSYGTILYEMLEGETPFWVENTRAMFLRILEAPLLLPGHLDPEVSHLLEGLLERDPCHRMSVEEIRDHPYFNTLDWDDVYHRRILPPYVPDLQSKDDCANFDQECLAESPRLSGTSMPDDSQISDVQQQQQQQQNSSGMTFQGYSYINDSQMTEDTPSFTNDSRWMLTEEDETFSHDGDGYYHTNNSSGYCYQQQQQQHNRRHQNMVEEGRYQSDMSLLLADSLKSHNNDRSAAAVTNPTNPSTFTGVQQRNSRVYYYNDSEVVPYDITTESDEYMPTAGTRGITPSYYYGTGSAILSADDEHYDDDDYGDDDDDDEEEETYHHHTDMEQQLNSHSSNNNTSNKKYLLSRQQQFPGISLSRHYGARQINANI</sequence>
<dbReference type="FunFam" id="1.10.510.10:FF:000008">
    <property type="entry name" value="Non-specific serine/threonine protein kinase"/>
    <property type="match status" value="1"/>
</dbReference>
<dbReference type="PROSITE" id="PS50011">
    <property type="entry name" value="PROTEIN_KINASE_DOM"/>
    <property type="match status" value="1"/>
</dbReference>
<dbReference type="CDD" id="cd06093">
    <property type="entry name" value="PX_domain"/>
    <property type="match status" value="1"/>
</dbReference>